<reference evidence="3 4" key="1">
    <citation type="submission" date="2017-03" db="EMBL/GenBank/DDBJ databases">
        <authorList>
            <person name="Afonso C.L."/>
            <person name="Miller P.J."/>
            <person name="Scott M.A."/>
            <person name="Spackman E."/>
            <person name="Goraichik I."/>
            <person name="Dimitrov K.M."/>
            <person name="Suarez D.L."/>
            <person name="Swayne D.E."/>
        </authorList>
    </citation>
    <scope>NUCLEOTIDE SEQUENCE [LARGE SCALE GENOMIC DNA]</scope>
    <source>
        <strain evidence="3 4">CECT 7745</strain>
    </source>
</reference>
<organism evidence="3 4">
    <name type="scientific">Roseovarius aestuarii</name>
    <dbReference type="NCBI Taxonomy" id="475083"/>
    <lineage>
        <taxon>Bacteria</taxon>
        <taxon>Pseudomonadati</taxon>
        <taxon>Pseudomonadota</taxon>
        <taxon>Alphaproteobacteria</taxon>
        <taxon>Rhodobacterales</taxon>
        <taxon>Roseobacteraceae</taxon>
        <taxon>Roseovarius</taxon>
    </lineage>
</organism>
<feature type="region of interest" description="Disordered" evidence="1">
    <location>
        <begin position="26"/>
        <end position="66"/>
    </location>
</feature>
<evidence type="ECO:0000313" key="3">
    <source>
        <dbReference type="EMBL" id="SMC11200.1"/>
    </source>
</evidence>
<feature type="signal peptide" evidence="2">
    <location>
        <begin position="1"/>
        <end position="22"/>
    </location>
</feature>
<dbReference type="Proteomes" id="UP000193224">
    <property type="component" value="Unassembled WGS sequence"/>
</dbReference>
<feature type="chain" id="PRO_5013253760" evidence="2">
    <location>
        <begin position="23"/>
        <end position="217"/>
    </location>
</feature>
<keyword evidence="2" id="KW-0732">Signal</keyword>
<dbReference type="Gene3D" id="2.60.40.1880">
    <property type="entry name" value="Invasion associated locus B (IalB) protein"/>
    <property type="match status" value="1"/>
</dbReference>
<dbReference type="RefSeq" id="WP_085799139.1">
    <property type="nucleotide sequence ID" value="NZ_FWXB01000002.1"/>
</dbReference>
<feature type="compositionally biased region" description="Polar residues" evidence="1">
    <location>
        <begin position="40"/>
        <end position="57"/>
    </location>
</feature>
<evidence type="ECO:0000256" key="1">
    <source>
        <dbReference type="SAM" id="MobiDB-lite"/>
    </source>
</evidence>
<evidence type="ECO:0000313" key="4">
    <source>
        <dbReference type="Proteomes" id="UP000193224"/>
    </source>
</evidence>
<keyword evidence="4" id="KW-1185">Reference proteome</keyword>
<dbReference type="OrthoDB" id="9797912at2"/>
<dbReference type="InterPro" id="IPR038696">
    <property type="entry name" value="IalB_sf"/>
</dbReference>
<sequence>MLRLFNVFSLITALSFAGALHAQETTQTDTDAGSDAAGQTDGNATPTEDQAETTSEATELDMGREVDEDPTYIKETHGDWQLKCFRSEGQEDLCQMYQLLTEDAGNPVAEVSIFKLPEGSQAAAGATIVVPLGTLLSQDLRMSVDGGPAKSFSYSFCSVVGCFARIGMTAADLEAFKKGSNAVLQIVPAQAPDQKVNIKMSLSGFTAALENVSTVTN</sequence>
<name>A0A1X7BNV7_9RHOB</name>
<proteinExistence type="predicted"/>
<gene>
    <name evidence="3" type="ORF">ROA7745_01011</name>
</gene>
<dbReference type="InterPro" id="IPR010642">
    <property type="entry name" value="Invasion_prot_B"/>
</dbReference>
<evidence type="ECO:0000256" key="2">
    <source>
        <dbReference type="SAM" id="SignalP"/>
    </source>
</evidence>
<protein>
    <submittedName>
        <fullName evidence="3">Invasion associated locus B (IalB) protein</fullName>
    </submittedName>
</protein>
<accession>A0A1X7BNV7</accession>
<dbReference type="EMBL" id="FWXB01000002">
    <property type="protein sequence ID" value="SMC11200.1"/>
    <property type="molecule type" value="Genomic_DNA"/>
</dbReference>
<dbReference type="AlphaFoldDB" id="A0A1X7BNV7"/>
<dbReference type="Pfam" id="PF06776">
    <property type="entry name" value="IalB"/>
    <property type="match status" value="1"/>
</dbReference>